<sequence length="170" mass="17672">MRRALLAVIAVGTLLTGAACDSDAKSSDAAAAPATSATPSATPEPDYSANTQLVCGNLQKLYSAELKDFGAALGKMITYKEAKQAAEAKKAENAATAKLKAVATKIRTDTATAEDPEFMAAGQTSAAKVDASVTDRKYITKIKSMKDLNSTIEAQFTEWLSPVAGYCAPS</sequence>
<evidence type="ECO:0000313" key="3">
    <source>
        <dbReference type="Proteomes" id="UP000219612"/>
    </source>
</evidence>
<feature type="signal peptide" evidence="1">
    <location>
        <begin position="1"/>
        <end position="18"/>
    </location>
</feature>
<evidence type="ECO:0000313" key="2">
    <source>
        <dbReference type="EMBL" id="SNY04624.1"/>
    </source>
</evidence>
<accession>A0A285F1R3</accession>
<proteinExistence type="predicted"/>
<protein>
    <recommendedName>
        <fullName evidence="4">Lipoprotein</fullName>
    </recommendedName>
</protein>
<reference evidence="2 3" key="1">
    <citation type="submission" date="2017-09" db="EMBL/GenBank/DDBJ databases">
        <authorList>
            <person name="Ehlers B."/>
            <person name="Leendertz F.H."/>
        </authorList>
    </citation>
    <scope>NUCLEOTIDE SEQUENCE [LARGE SCALE GENOMIC DNA]</scope>
    <source>
        <strain evidence="2 3">CGMCC 4.6857</strain>
    </source>
</reference>
<dbReference type="AlphaFoldDB" id="A0A285F1R3"/>
<keyword evidence="3" id="KW-1185">Reference proteome</keyword>
<dbReference type="OrthoDB" id="3297564at2"/>
<evidence type="ECO:0008006" key="4">
    <source>
        <dbReference type="Google" id="ProtNLM"/>
    </source>
</evidence>
<organism evidence="2 3">
    <name type="scientific">Paractinoplanes atraurantiacus</name>
    <dbReference type="NCBI Taxonomy" id="1036182"/>
    <lineage>
        <taxon>Bacteria</taxon>
        <taxon>Bacillati</taxon>
        <taxon>Actinomycetota</taxon>
        <taxon>Actinomycetes</taxon>
        <taxon>Micromonosporales</taxon>
        <taxon>Micromonosporaceae</taxon>
        <taxon>Paractinoplanes</taxon>
    </lineage>
</organism>
<gene>
    <name evidence="2" type="ORF">SAMN05421748_101275</name>
</gene>
<keyword evidence="1" id="KW-0732">Signal</keyword>
<dbReference type="Proteomes" id="UP000219612">
    <property type="component" value="Unassembled WGS sequence"/>
</dbReference>
<dbReference type="RefSeq" id="WP_097317605.1">
    <property type="nucleotide sequence ID" value="NZ_OBDY01000001.1"/>
</dbReference>
<evidence type="ECO:0000256" key="1">
    <source>
        <dbReference type="SAM" id="SignalP"/>
    </source>
</evidence>
<dbReference type="EMBL" id="OBDY01000001">
    <property type="protein sequence ID" value="SNY04624.1"/>
    <property type="molecule type" value="Genomic_DNA"/>
</dbReference>
<name>A0A285F1R3_9ACTN</name>
<feature type="chain" id="PRO_5039163907" description="Lipoprotein" evidence="1">
    <location>
        <begin position="19"/>
        <end position="170"/>
    </location>
</feature>
<dbReference type="PROSITE" id="PS51257">
    <property type="entry name" value="PROKAR_LIPOPROTEIN"/>
    <property type="match status" value="1"/>
</dbReference>